<feature type="domain" description="FAD-binding" evidence="6">
    <location>
        <begin position="9"/>
        <end position="45"/>
    </location>
</feature>
<dbReference type="SUPFAM" id="SSF51905">
    <property type="entry name" value="FAD/NAD(P)-binding domain"/>
    <property type="match status" value="1"/>
</dbReference>
<dbReference type="KEGG" id="ldn:H9L06_06505"/>
<evidence type="ECO:0000256" key="3">
    <source>
        <dbReference type="ARBA" id="ARBA00022827"/>
    </source>
</evidence>
<dbReference type="Pfam" id="PF05199">
    <property type="entry name" value="GMC_oxred_C"/>
    <property type="match status" value="1"/>
</dbReference>
<dbReference type="InterPro" id="IPR007867">
    <property type="entry name" value="GMC_OxRtase_C"/>
</dbReference>
<evidence type="ECO:0000256" key="2">
    <source>
        <dbReference type="ARBA" id="ARBA00022630"/>
    </source>
</evidence>
<evidence type="ECO:0000259" key="5">
    <source>
        <dbReference type="Pfam" id="PF00732"/>
    </source>
</evidence>
<dbReference type="Pfam" id="PF00732">
    <property type="entry name" value="GMC_oxred_N"/>
    <property type="match status" value="1"/>
</dbReference>
<comment type="similarity">
    <text evidence="1">Belongs to the GMC oxidoreductase family.</text>
</comment>
<organism evidence="8 9">
    <name type="scientific">Leucobacter denitrificans</name>
    <dbReference type="NCBI Taxonomy" id="683042"/>
    <lineage>
        <taxon>Bacteria</taxon>
        <taxon>Bacillati</taxon>
        <taxon>Actinomycetota</taxon>
        <taxon>Actinomycetes</taxon>
        <taxon>Micrococcales</taxon>
        <taxon>Microbacteriaceae</taxon>
        <taxon>Leucobacter</taxon>
    </lineage>
</organism>
<feature type="domain" description="Glucose-methanol-choline oxidoreductase C-terminal" evidence="7">
    <location>
        <begin position="404"/>
        <end position="522"/>
    </location>
</feature>
<dbReference type="GO" id="GO:0016614">
    <property type="term" value="F:oxidoreductase activity, acting on CH-OH group of donors"/>
    <property type="evidence" value="ECO:0007669"/>
    <property type="project" value="InterPro"/>
</dbReference>
<dbReference type="RefSeq" id="WP_187554446.1">
    <property type="nucleotide sequence ID" value="NZ_CP060716.1"/>
</dbReference>
<evidence type="ECO:0000259" key="6">
    <source>
        <dbReference type="Pfam" id="PF01494"/>
    </source>
</evidence>
<feature type="domain" description="Glucose-methanol-choline oxidoreductase N-terminal" evidence="5">
    <location>
        <begin position="126"/>
        <end position="311"/>
    </location>
</feature>
<keyword evidence="9" id="KW-1185">Reference proteome</keyword>
<name>A0A7G9S2A0_9MICO</name>
<dbReference type="InterPro" id="IPR000172">
    <property type="entry name" value="GMC_OxRdtase_N"/>
</dbReference>
<sequence>MSRTDGAQDVLIIGAGPSGATSARVLAESGFNVTVLEQGTWTNRLEIAGDKLEREVLGASSWSIDPNVRGRRTDYPCDVSEAEIHPINFNGVGGGTVLFAGEWPRLIPSDFKLNSLYGIADDWPISYEDLEPYYDLINEMVGSSGYPGDTAYPPGLEHPLPALPIGRMGVKAAEGMNKLGWHWWPAAQAIRSKGEGDRGACARWAMCQWGCPEGAKASFDIAMWPAAIAAGAKIITEARVREVTVNDRGLATGATWIDAEGVEHHTAASVVIMCANGVGTSRILQMSTSNLFPNGLANSSGLVGKNLMLHPFVGVMGIYEEDLQGWMGPFGASLFSMQFAETDLSRGFARGTKWSLMPIPGPMDILERYHDVPLAERTGAAGQKLVEKALGHAFEWAATIEDLPDERNYVSLSPDLVDSSGLPAPKIHYTISEDSRRNLEWNVERMHEAHRAAGAYETKEVPWMPGVGWHQLGTARCGTDPSTSVVDEFGRSHDVPNLFVMDGSVFVTSSAVNPTVTIAAFAARATEHLVENAANQEVPLCVKK</sequence>
<evidence type="ECO:0000259" key="7">
    <source>
        <dbReference type="Pfam" id="PF05199"/>
    </source>
</evidence>
<keyword evidence="2" id="KW-0285">Flavoprotein</keyword>
<dbReference type="GO" id="GO:0071949">
    <property type="term" value="F:FAD binding"/>
    <property type="evidence" value="ECO:0007669"/>
    <property type="project" value="InterPro"/>
</dbReference>
<dbReference type="PANTHER" id="PTHR46056:SF12">
    <property type="entry name" value="LONG-CHAIN-ALCOHOL OXIDASE"/>
    <property type="match status" value="1"/>
</dbReference>
<dbReference type="InterPro" id="IPR036188">
    <property type="entry name" value="FAD/NAD-bd_sf"/>
</dbReference>
<evidence type="ECO:0000256" key="4">
    <source>
        <dbReference type="ARBA" id="ARBA00023002"/>
    </source>
</evidence>
<dbReference type="AlphaFoldDB" id="A0A7G9S2A0"/>
<accession>A0A7G9S2A0</accession>
<evidence type="ECO:0000313" key="9">
    <source>
        <dbReference type="Proteomes" id="UP000515934"/>
    </source>
</evidence>
<dbReference type="InterPro" id="IPR002938">
    <property type="entry name" value="FAD-bd"/>
</dbReference>
<dbReference type="Pfam" id="PF01494">
    <property type="entry name" value="FAD_binding_3"/>
    <property type="match status" value="1"/>
</dbReference>
<dbReference type="PANTHER" id="PTHR46056">
    <property type="entry name" value="LONG-CHAIN-ALCOHOL OXIDASE"/>
    <property type="match status" value="1"/>
</dbReference>
<dbReference type="EMBL" id="CP060716">
    <property type="protein sequence ID" value="QNN61975.1"/>
    <property type="molecule type" value="Genomic_DNA"/>
</dbReference>
<dbReference type="SUPFAM" id="SSF54373">
    <property type="entry name" value="FAD-linked reductases, C-terminal domain"/>
    <property type="match status" value="1"/>
</dbReference>
<evidence type="ECO:0000256" key="1">
    <source>
        <dbReference type="ARBA" id="ARBA00010790"/>
    </source>
</evidence>
<gene>
    <name evidence="8" type="ORF">H9L06_06505</name>
</gene>
<evidence type="ECO:0000313" key="8">
    <source>
        <dbReference type="EMBL" id="QNN61975.1"/>
    </source>
</evidence>
<dbReference type="Proteomes" id="UP000515934">
    <property type="component" value="Chromosome"/>
</dbReference>
<proteinExistence type="inferred from homology"/>
<keyword evidence="4" id="KW-0560">Oxidoreductase</keyword>
<protein>
    <submittedName>
        <fullName evidence="8">GMC family oxidoreductase</fullName>
    </submittedName>
</protein>
<keyword evidence="3" id="KW-0274">FAD</keyword>
<reference evidence="8 9" key="1">
    <citation type="submission" date="2020-08" db="EMBL/GenBank/DDBJ databases">
        <title>Genome sequence of Leucobacter denitrificans KACC 14055T.</title>
        <authorList>
            <person name="Hyun D.-W."/>
            <person name="Bae J.-W."/>
        </authorList>
    </citation>
    <scope>NUCLEOTIDE SEQUENCE [LARGE SCALE GENOMIC DNA]</scope>
    <source>
        <strain evidence="8 9">KACC 14055</strain>
    </source>
</reference>
<dbReference type="Gene3D" id="3.50.50.60">
    <property type="entry name" value="FAD/NAD(P)-binding domain"/>
    <property type="match status" value="2"/>
</dbReference>